<dbReference type="GO" id="GO:0006352">
    <property type="term" value="P:DNA-templated transcription initiation"/>
    <property type="evidence" value="ECO:0007669"/>
    <property type="project" value="InterPro"/>
</dbReference>
<keyword evidence="2" id="KW-0805">Transcription regulation</keyword>
<protein>
    <submittedName>
        <fullName evidence="7">RNA polymerase sigma-70 factor</fullName>
    </submittedName>
</protein>
<dbReference type="GO" id="GO:0003677">
    <property type="term" value="F:DNA binding"/>
    <property type="evidence" value="ECO:0007669"/>
    <property type="project" value="InterPro"/>
</dbReference>
<dbReference type="InterPro" id="IPR007627">
    <property type="entry name" value="RNA_pol_sigma70_r2"/>
</dbReference>
<dbReference type="InterPro" id="IPR036388">
    <property type="entry name" value="WH-like_DNA-bd_sf"/>
</dbReference>
<organism evidence="7">
    <name type="scientific">Prevotella sp. GTC17253</name>
    <dbReference type="NCBI Taxonomy" id="3236793"/>
    <lineage>
        <taxon>Bacteria</taxon>
        <taxon>Pseudomonadati</taxon>
        <taxon>Bacteroidota</taxon>
        <taxon>Bacteroidia</taxon>
        <taxon>Bacteroidales</taxon>
        <taxon>Prevotellaceae</taxon>
        <taxon>Prevotella</taxon>
    </lineage>
</organism>
<dbReference type="InterPro" id="IPR014284">
    <property type="entry name" value="RNA_pol_sigma-70_dom"/>
</dbReference>
<feature type="domain" description="RNA polymerase sigma-70 region 2" evidence="5">
    <location>
        <begin position="19"/>
        <end position="84"/>
    </location>
</feature>
<dbReference type="EMBL" id="AP035785">
    <property type="protein sequence ID" value="BFO71090.1"/>
    <property type="molecule type" value="Genomic_DNA"/>
</dbReference>
<dbReference type="NCBIfam" id="TIGR02937">
    <property type="entry name" value="sigma70-ECF"/>
    <property type="match status" value="1"/>
</dbReference>
<evidence type="ECO:0000256" key="4">
    <source>
        <dbReference type="ARBA" id="ARBA00023163"/>
    </source>
</evidence>
<dbReference type="PANTHER" id="PTHR43133">
    <property type="entry name" value="RNA POLYMERASE ECF-TYPE SIGMA FACTO"/>
    <property type="match status" value="1"/>
</dbReference>
<keyword evidence="3" id="KW-0731">Sigma factor</keyword>
<dbReference type="SUPFAM" id="SSF88946">
    <property type="entry name" value="Sigma2 domain of RNA polymerase sigma factors"/>
    <property type="match status" value="1"/>
</dbReference>
<dbReference type="Pfam" id="PF04542">
    <property type="entry name" value="Sigma70_r2"/>
    <property type="match status" value="1"/>
</dbReference>
<dbReference type="InterPro" id="IPR039425">
    <property type="entry name" value="RNA_pol_sigma-70-like"/>
</dbReference>
<evidence type="ECO:0000256" key="1">
    <source>
        <dbReference type="ARBA" id="ARBA00010641"/>
    </source>
</evidence>
<evidence type="ECO:0000256" key="2">
    <source>
        <dbReference type="ARBA" id="ARBA00023015"/>
    </source>
</evidence>
<evidence type="ECO:0000259" key="6">
    <source>
        <dbReference type="Pfam" id="PF08281"/>
    </source>
</evidence>
<dbReference type="InterPro" id="IPR013324">
    <property type="entry name" value="RNA_pol_sigma_r3/r4-like"/>
</dbReference>
<evidence type="ECO:0000256" key="3">
    <source>
        <dbReference type="ARBA" id="ARBA00023082"/>
    </source>
</evidence>
<gene>
    <name evidence="7" type="ORF">GTC17253_10560</name>
</gene>
<name>A0AB33ISL8_9BACT</name>
<reference evidence="7" key="1">
    <citation type="submission" date="2024-07" db="EMBL/GenBank/DDBJ databases">
        <title>Complete genome sequence of Prevotella sp. YM-2024 GTC17253.</title>
        <authorList>
            <person name="Hayashi M."/>
            <person name="Muto Y."/>
            <person name="Tanaka K."/>
            <person name="Niwa H."/>
        </authorList>
    </citation>
    <scope>NUCLEOTIDE SEQUENCE</scope>
    <source>
        <strain evidence="7">GTC17253</strain>
    </source>
</reference>
<proteinExistence type="inferred from homology"/>
<comment type="similarity">
    <text evidence="1">Belongs to the sigma-70 factor family. ECF subfamily.</text>
</comment>
<feature type="domain" description="RNA polymerase sigma factor 70 region 4 type 2" evidence="6">
    <location>
        <begin position="125"/>
        <end position="175"/>
    </location>
</feature>
<keyword evidence="4" id="KW-0804">Transcription</keyword>
<dbReference type="InterPro" id="IPR013249">
    <property type="entry name" value="RNA_pol_sigma70_r4_t2"/>
</dbReference>
<dbReference type="CDD" id="cd06171">
    <property type="entry name" value="Sigma70_r4"/>
    <property type="match status" value="1"/>
</dbReference>
<sequence length="192" mass="22579">MSPVKKHDSPALSLTFNTIYKQYYRRALAFVKSYVHDDLATEDIVSEAMISVWKNIDLERKDSIAAYLLCVLRSRTLDYLRHRKSELQMKEHVETWTIREVEYQTEALESCTTDNIFEEEIMDIAHKTLNTLPEKTRMVFEMSRNEILTHREIADKLGVSEKAVEYHITKALKALHKTLRDYLPMFLFLFGA</sequence>
<dbReference type="InterPro" id="IPR014327">
    <property type="entry name" value="RNA_pol_sigma70_bacteroid"/>
</dbReference>
<dbReference type="InterPro" id="IPR013325">
    <property type="entry name" value="RNA_pol_sigma_r2"/>
</dbReference>
<dbReference type="PANTHER" id="PTHR43133:SF46">
    <property type="entry name" value="RNA POLYMERASE SIGMA-70 FACTOR ECF SUBFAMILY"/>
    <property type="match status" value="1"/>
</dbReference>
<dbReference type="GO" id="GO:0016987">
    <property type="term" value="F:sigma factor activity"/>
    <property type="evidence" value="ECO:0007669"/>
    <property type="project" value="UniProtKB-KW"/>
</dbReference>
<dbReference type="Pfam" id="PF08281">
    <property type="entry name" value="Sigma70_r4_2"/>
    <property type="match status" value="1"/>
</dbReference>
<dbReference type="Gene3D" id="1.10.1740.10">
    <property type="match status" value="1"/>
</dbReference>
<accession>A0AB33ISL8</accession>
<evidence type="ECO:0000259" key="5">
    <source>
        <dbReference type="Pfam" id="PF04542"/>
    </source>
</evidence>
<dbReference type="SUPFAM" id="SSF88659">
    <property type="entry name" value="Sigma3 and sigma4 domains of RNA polymerase sigma factors"/>
    <property type="match status" value="1"/>
</dbReference>
<dbReference type="AlphaFoldDB" id="A0AB33ISL8"/>
<evidence type="ECO:0000313" key="7">
    <source>
        <dbReference type="EMBL" id="BFO71090.1"/>
    </source>
</evidence>
<dbReference type="Gene3D" id="1.10.10.10">
    <property type="entry name" value="Winged helix-like DNA-binding domain superfamily/Winged helix DNA-binding domain"/>
    <property type="match status" value="1"/>
</dbReference>
<dbReference type="NCBIfam" id="TIGR02985">
    <property type="entry name" value="Sig70_bacteroi1"/>
    <property type="match status" value="1"/>
</dbReference>